<dbReference type="CDD" id="cd00146">
    <property type="entry name" value="PKD"/>
    <property type="match status" value="1"/>
</dbReference>
<evidence type="ECO:0000256" key="1">
    <source>
        <dbReference type="SAM" id="MobiDB-lite"/>
    </source>
</evidence>
<feature type="domain" description="PKD/Chitinase" evidence="2">
    <location>
        <begin position="343"/>
        <end position="423"/>
    </location>
</feature>
<dbReference type="Proteomes" id="UP000176800">
    <property type="component" value="Unassembled WGS sequence"/>
</dbReference>
<evidence type="ECO:0000259" key="2">
    <source>
        <dbReference type="SMART" id="SM00089"/>
    </source>
</evidence>
<dbReference type="InterPro" id="IPR013783">
    <property type="entry name" value="Ig-like_fold"/>
</dbReference>
<dbReference type="InterPro" id="IPR022409">
    <property type="entry name" value="PKD/Chitinase_dom"/>
</dbReference>
<dbReference type="InterPro" id="IPR035986">
    <property type="entry name" value="PKD_dom_sf"/>
</dbReference>
<dbReference type="EMBL" id="MHWE01000009">
    <property type="protein sequence ID" value="OHB04284.1"/>
    <property type="molecule type" value="Genomic_DNA"/>
</dbReference>
<accession>A0A1G2U454</accession>
<sequence>MSKVFLKLISIILLLIIAFPLQTLALPNIPILPTITEDEVVPVADEAIRRKEVGESSFQVFGRRVTITGLTLDSIVILASKAALEELSDSLVDWINSGFTGYGTKQGPQFVTDPEGFLKNTADAVGGKLISTIVGPGSAICAPFQAEIETALTVYLKRTNIRSTDPLYDQCTLSGIVNNIDAFLDGNFSEGGWDGWVRLTQGSTNNPYSAYIETKNALILRTAQGQETELARWNWADGFLDLKKCKTPGVPPPPLPGEPDPDPNSSDYCEEWEIQTPGRVVESQLEKHLSSEITQLELADELDEIFSALVGQLRNKVFGGGGLFKLSGSYTSGGPSGARGSLNVSCSPNNSNIILGGSVEWNANAYSATSSLSYSWSINGTVLGTGKSFTWTPPAVGTYKATVTVTDGVNTATATCQPSVFVSRYAPLQVSCEPLGYVVNGQIIPAKWTQYTMRIGTDSYFPVAWQATLTGGSGHGNIYWRGDSGADISRDQTTINRQQPGEIIFTLYRYYYDKSINYGAKTLGVGFMDADQTVQSIGMAPNPPVSCNGSIEIVDPNIKIGS</sequence>
<gene>
    <name evidence="3" type="ORF">A3B14_01910</name>
</gene>
<evidence type="ECO:0000313" key="3">
    <source>
        <dbReference type="EMBL" id="OHB04284.1"/>
    </source>
</evidence>
<evidence type="ECO:0000313" key="4">
    <source>
        <dbReference type="Proteomes" id="UP000176800"/>
    </source>
</evidence>
<feature type="region of interest" description="Disordered" evidence="1">
    <location>
        <begin position="247"/>
        <end position="266"/>
    </location>
</feature>
<dbReference type="SMART" id="SM00089">
    <property type="entry name" value="PKD"/>
    <property type="match status" value="1"/>
</dbReference>
<dbReference type="AlphaFoldDB" id="A0A1G2U454"/>
<protein>
    <recommendedName>
        <fullName evidence="2">PKD/Chitinase domain-containing protein</fullName>
    </recommendedName>
</protein>
<name>A0A1G2U454_9BACT</name>
<dbReference type="Pfam" id="PF00801">
    <property type="entry name" value="PKD"/>
    <property type="match status" value="1"/>
</dbReference>
<organism evidence="3 4">
    <name type="scientific">Candidatus Zambryskibacteria bacterium RIFCSPLOWO2_01_FULL_45_21</name>
    <dbReference type="NCBI Taxonomy" id="1802761"/>
    <lineage>
        <taxon>Bacteria</taxon>
        <taxon>Candidatus Zambryskiibacteriota</taxon>
    </lineage>
</organism>
<dbReference type="Gene3D" id="2.60.40.10">
    <property type="entry name" value="Immunoglobulins"/>
    <property type="match status" value="1"/>
</dbReference>
<feature type="compositionally biased region" description="Pro residues" evidence="1">
    <location>
        <begin position="249"/>
        <end position="258"/>
    </location>
</feature>
<proteinExistence type="predicted"/>
<comment type="caution">
    <text evidence="3">The sequence shown here is derived from an EMBL/GenBank/DDBJ whole genome shotgun (WGS) entry which is preliminary data.</text>
</comment>
<dbReference type="SUPFAM" id="SSF49299">
    <property type="entry name" value="PKD domain"/>
    <property type="match status" value="1"/>
</dbReference>
<reference evidence="3 4" key="1">
    <citation type="journal article" date="2016" name="Nat. Commun.">
        <title>Thousands of microbial genomes shed light on interconnected biogeochemical processes in an aquifer system.</title>
        <authorList>
            <person name="Anantharaman K."/>
            <person name="Brown C.T."/>
            <person name="Hug L.A."/>
            <person name="Sharon I."/>
            <person name="Castelle C.J."/>
            <person name="Probst A.J."/>
            <person name="Thomas B.C."/>
            <person name="Singh A."/>
            <person name="Wilkins M.J."/>
            <person name="Karaoz U."/>
            <person name="Brodie E.L."/>
            <person name="Williams K.H."/>
            <person name="Hubbard S.S."/>
            <person name="Banfield J.F."/>
        </authorList>
    </citation>
    <scope>NUCLEOTIDE SEQUENCE [LARGE SCALE GENOMIC DNA]</scope>
</reference>
<dbReference type="InterPro" id="IPR000601">
    <property type="entry name" value="PKD_dom"/>
</dbReference>